<dbReference type="Proteomes" id="UP000033423">
    <property type="component" value="Unassembled WGS sequence"/>
</dbReference>
<evidence type="ECO:0000313" key="6">
    <source>
        <dbReference type="Proteomes" id="UP000033423"/>
    </source>
</evidence>
<comment type="caution">
    <text evidence="5">The sequence shown here is derived from an EMBL/GenBank/DDBJ whole genome shotgun (WGS) entry which is preliminary data.</text>
</comment>
<keyword evidence="6" id="KW-1185">Reference proteome</keyword>
<dbReference type="PANTHER" id="PTHR43873:SF1">
    <property type="entry name" value="COBYRINATE A,C-DIAMIDE SYNTHASE"/>
    <property type="match status" value="1"/>
</dbReference>
<dbReference type="GO" id="GO:0042242">
    <property type="term" value="F:cobyrinic acid a,c-diamide synthase activity"/>
    <property type="evidence" value="ECO:0007669"/>
    <property type="project" value="InterPro"/>
</dbReference>
<dbReference type="EMBL" id="LACI01002583">
    <property type="protein sequence ID" value="KJU81729.1"/>
    <property type="molecule type" value="Genomic_DNA"/>
</dbReference>
<feature type="domain" description="CobB/CobQ-like glutamine amidotransferase" evidence="4">
    <location>
        <begin position="64"/>
        <end position="253"/>
    </location>
</feature>
<evidence type="ECO:0000259" key="4">
    <source>
        <dbReference type="Pfam" id="PF07685"/>
    </source>
</evidence>
<reference evidence="5 6" key="1">
    <citation type="submission" date="2015-02" db="EMBL/GenBank/DDBJ databases">
        <title>Single-cell genomics of uncultivated deep-branching MTB reveals a conserved set of magnetosome genes.</title>
        <authorList>
            <person name="Kolinko S."/>
            <person name="Richter M."/>
            <person name="Glockner F.O."/>
            <person name="Brachmann A."/>
            <person name="Schuler D."/>
        </authorList>
    </citation>
    <scope>NUCLEOTIDE SEQUENCE [LARGE SCALE GENOMIC DNA]</scope>
    <source>
        <strain evidence="5">TM-1</strain>
    </source>
</reference>
<proteinExistence type="predicted"/>
<dbReference type="PANTHER" id="PTHR43873">
    <property type="entry name" value="COBYRINATE A,C-DIAMIDE SYNTHASE"/>
    <property type="match status" value="1"/>
</dbReference>
<accession>A0A0F3GIE6</accession>
<protein>
    <submittedName>
        <fullName evidence="5">Cobyrinic acid a,c-diamide synthase</fullName>
    </submittedName>
</protein>
<dbReference type="InterPro" id="IPR004484">
    <property type="entry name" value="CbiA/CobB_synth"/>
</dbReference>
<evidence type="ECO:0000256" key="1">
    <source>
        <dbReference type="ARBA" id="ARBA00004953"/>
    </source>
</evidence>
<dbReference type="PATRIC" id="fig|29290.4.peg.8032"/>
<dbReference type="CDD" id="cd03130">
    <property type="entry name" value="GATase1_CobB"/>
    <property type="match status" value="1"/>
</dbReference>
<dbReference type="SUPFAM" id="SSF52317">
    <property type="entry name" value="Class I glutamine amidotransferase-like"/>
    <property type="match status" value="1"/>
</dbReference>
<keyword evidence="2" id="KW-0169">Cobalamin biosynthesis</keyword>
<organism evidence="5 6">
    <name type="scientific">Candidatus Magnetobacterium bavaricum</name>
    <dbReference type="NCBI Taxonomy" id="29290"/>
    <lineage>
        <taxon>Bacteria</taxon>
        <taxon>Pseudomonadati</taxon>
        <taxon>Nitrospirota</taxon>
        <taxon>Thermodesulfovibrionia</taxon>
        <taxon>Thermodesulfovibrionales</taxon>
        <taxon>Candidatus Magnetobacteriaceae</taxon>
        <taxon>Candidatus Magnetobacterium</taxon>
    </lineage>
</organism>
<dbReference type="InterPro" id="IPR011698">
    <property type="entry name" value="GATase_3"/>
</dbReference>
<evidence type="ECO:0000313" key="5">
    <source>
        <dbReference type="EMBL" id="KJU81729.1"/>
    </source>
</evidence>
<dbReference type="GO" id="GO:0009236">
    <property type="term" value="P:cobalamin biosynthetic process"/>
    <property type="evidence" value="ECO:0007669"/>
    <property type="project" value="UniProtKB-KW"/>
</dbReference>
<comment type="pathway">
    <text evidence="1">Cofactor biosynthesis; adenosylcobalamin biosynthesis.</text>
</comment>
<gene>
    <name evidence="5" type="ORF">MBAV_006077</name>
</gene>
<sequence length="273" mass="30134">MAQQEHGQVDAVLDGIAAMLRDGIDIDAINDITQEAPAIDCDIHNIQVSDNNIALNTDAADRTRIGVIRDNAFQFYYPDNLEELVRLGADIVELSAIAQPRLPDIDALYIGGGFPETNAILLSENTRFIEHLRALIETGLPVYAECGGLMFLGRNITYDNKTYPMTGIFPMDFVMNPTPAAHGYTVVEVVEENPYFPKGAVLKGHEFHYSRVAGTGHFATAFKMRRGKGIVDARDGATYKNVLACYTHLHALGTDEWAKGVIMAARSRKKHRL</sequence>
<evidence type="ECO:0000256" key="3">
    <source>
        <dbReference type="ARBA" id="ARBA00022962"/>
    </source>
</evidence>
<evidence type="ECO:0000256" key="2">
    <source>
        <dbReference type="ARBA" id="ARBA00022573"/>
    </source>
</evidence>
<dbReference type="AlphaFoldDB" id="A0A0F3GIE6"/>
<dbReference type="InterPro" id="IPR029062">
    <property type="entry name" value="Class_I_gatase-like"/>
</dbReference>
<dbReference type="Pfam" id="PF07685">
    <property type="entry name" value="GATase_3"/>
    <property type="match status" value="1"/>
</dbReference>
<dbReference type="Gene3D" id="3.40.50.880">
    <property type="match status" value="1"/>
</dbReference>
<keyword evidence="3" id="KW-0315">Glutamine amidotransferase</keyword>
<name>A0A0F3GIE6_9BACT</name>
<dbReference type="PROSITE" id="PS51274">
    <property type="entry name" value="GATASE_COBBQ"/>
    <property type="match status" value="1"/>
</dbReference>